<dbReference type="Gene3D" id="1.20.58.340">
    <property type="entry name" value="Magnesium transport protein CorA, transmembrane region"/>
    <property type="match status" value="2"/>
</dbReference>
<dbReference type="SUPFAM" id="SSF144083">
    <property type="entry name" value="Magnesium transport protein CorA, transmembrane region"/>
    <property type="match status" value="1"/>
</dbReference>
<dbReference type="InterPro" id="IPR045863">
    <property type="entry name" value="CorA_TM1_TM2"/>
</dbReference>
<keyword evidence="15" id="KW-1185">Reference proteome</keyword>
<evidence type="ECO:0000256" key="13">
    <source>
        <dbReference type="SAM" id="Phobius"/>
    </source>
</evidence>
<keyword evidence="4" id="KW-1003">Cell membrane</keyword>
<dbReference type="GO" id="GO:0015095">
    <property type="term" value="F:magnesium ion transmembrane transporter activity"/>
    <property type="evidence" value="ECO:0007669"/>
    <property type="project" value="TreeGrafter"/>
</dbReference>
<evidence type="ECO:0000256" key="2">
    <source>
        <dbReference type="ARBA" id="ARBA00009765"/>
    </source>
</evidence>
<keyword evidence="5 13" id="KW-0812">Transmembrane</keyword>
<keyword evidence="3" id="KW-0813">Transport</keyword>
<keyword evidence="7 13" id="KW-1133">Transmembrane helix</keyword>
<evidence type="ECO:0000256" key="3">
    <source>
        <dbReference type="ARBA" id="ARBA00022448"/>
    </source>
</evidence>
<proteinExistence type="inferred from homology"/>
<dbReference type="OrthoDB" id="9803416at2"/>
<feature type="region of interest" description="Disordered" evidence="12">
    <location>
        <begin position="1"/>
        <end position="20"/>
    </location>
</feature>
<dbReference type="CDD" id="cd12830">
    <property type="entry name" value="MtCorA-like"/>
    <property type="match status" value="1"/>
</dbReference>
<reference evidence="14 15" key="1">
    <citation type="submission" date="2017-10" db="EMBL/GenBank/DDBJ databases">
        <title>Sequencing the genomes of 1000 actinobacteria strains.</title>
        <authorList>
            <person name="Klenk H.-P."/>
        </authorList>
    </citation>
    <scope>NUCLEOTIDE SEQUENCE [LARGE SCALE GENOMIC DNA]</scope>
    <source>
        <strain evidence="14 15">DSM 21801</strain>
    </source>
</reference>
<evidence type="ECO:0000256" key="10">
    <source>
        <dbReference type="ARBA" id="ARBA00034269"/>
    </source>
</evidence>
<dbReference type="EMBL" id="PDJD01000001">
    <property type="protein sequence ID" value="PFG19582.1"/>
    <property type="molecule type" value="Genomic_DNA"/>
</dbReference>
<comment type="function">
    <text evidence="11">Mediates influx of magnesium ions. Alternates between open and closed states. Activated by low cytoplasmic Mg(2+) levels. Inactive when cytoplasmic Mg(2+) levels are high.</text>
</comment>
<comment type="subcellular location">
    <subcellularLocation>
        <location evidence="1">Cell membrane</location>
        <topology evidence="1">Multi-pass membrane protein</topology>
    </subcellularLocation>
</comment>
<evidence type="ECO:0000256" key="8">
    <source>
        <dbReference type="ARBA" id="ARBA00023065"/>
    </source>
</evidence>
<dbReference type="Proteomes" id="UP000224915">
    <property type="component" value="Unassembled WGS sequence"/>
</dbReference>
<comment type="caution">
    <text evidence="14">The sequence shown here is derived from an EMBL/GenBank/DDBJ whole genome shotgun (WGS) entry which is preliminary data.</text>
</comment>
<dbReference type="PANTHER" id="PTHR46494:SF1">
    <property type="entry name" value="CORA FAMILY METAL ION TRANSPORTER (EUROFUNG)"/>
    <property type="match status" value="1"/>
</dbReference>
<evidence type="ECO:0000313" key="15">
    <source>
        <dbReference type="Proteomes" id="UP000224915"/>
    </source>
</evidence>
<dbReference type="PANTHER" id="PTHR46494">
    <property type="entry name" value="CORA FAMILY METAL ION TRANSPORTER (EUROFUNG)"/>
    <property type="match status" value="1"/>
</dbReference>
<evidence type="ECO:0000256" key="9">
    <source>
        <dbReference type="ARBA" id="ARBA00023136"/>
    </source>
</evidence>
<accession>A0A2A9D0V3</accession>
<evidence type="ECO:0000256" key="1">
    <source>
        <dbReference type="ARBA" id="ARBA00004651"/>
    </source>
</evidence>
<dbReference type="InterPro" id="IPR002523">
    <property type="entry name" value="MgTranspt_CorA/ZnTranspt_ZntB"/>
</dbReference>
<dbReference type="SUPFAM" id="SSF143865">
    <property type="entry name" value="CorA soluble domain-like"/>
    <property type="match status" value="1"/>
</dbReference>
<evidence type="ECO:0000313" key="14">
    <source>
        <dbReference type="EMBL" id="PFG19582.1"/>
    </source>
</evidence>
<keyword evidence="8" id="KW-0406">Ion transport</keyword>
<evidence type="ECO:0000256" key="7">
    <source>
        <dbReference type="ARBA" id="ARBA00022989"/>
    </source>
</evidence>
<dbReference type="FunFam" id="1.20.58.340:FF:000004">
    <property type="entry name" value="Magnesium transport protein CorA"/>
    <property type="match status" value="1"/>
</dbReference>
<feature type="transmembrane region" description="Helical" evidence="13">
    <location>
        <begin position="316"/>
        <end position="336"/>
    </location>
</feature>
<evidence type="ECO:0000256" key="11">
    <source>
        <dbReference type="ARBA" id="ARBA00045497"/>
    </source>
</evidence>
<evidence type="ECO:0000256" key="4">
    <source>
        <dbReference type="ARBA" id="ARBA00022475"/>
    </source>
</evidence>
<evidence type="ECO:0000256" key="12">
    <source>
        <dbReference type="SAM" id="MobiDB-lite"/>
    </source>
</evidence>
<feature type="transmembrane region" description="Helical" evidence="13">
    <location>
        <begin position="285"/>
        <end position="304"/>
    </location>
</feature>
<dbReference type="GO" id="GO:0050897">
    <property type="term" value="F:cobalt ion binding"/>
    <property type="evidence" value="ECO:0007669"/>
    <property type="project" value="TreeGrafter"/>
</dbReference>
<dbReference type="InterPro" id="IPR045861">
    <property type="entry name" value="CorA_cytoplasmic_dom"/>
</dbReference>
<dbReference type="GO" id="GO:0000287">
    <property type="term" value="F:magnesium ion binding"/>
    <property type="evidence" value="ECO:0007669"/>
    <property type="project" value="TreeGrafter"/>
</dbReference>
<dbReference type="Pfam" id="PF01544">
    <property type="entry name" value="CorA"/>
    <property type="match status" value="1"/>
</dbReference>
<name>A0A2A9D0V3_9MICO</name>
<dbReference type="Gene3D" id="3.30.460.20">
    <property type="entry name" value="CorA soluble domain-like"/>
    <property type="match status" value="1"/>
</dbReference>
<dbReference type="GO" id="GO:0005886">
    <property type="term" value="C:plasma membrane"/>
    <property type="evidence" value="ECO:0007669"/>
    <property type="project" value="UniProtKB-SubCell"/>
</dbReference>
<evidence type="ECO:0000256" key="6">
    <source>
        <dbReference type="ARBA" id="ARBA00022842"/>
    </source>
</evidence>
<dbReference type="GO" id="GO:0015087">
    <property type="term" value="F:cobalt ion transmembrane transporter activity"/>
    <property type="evidence" value="ECO:0007669"/>
    <property type="project" value="TreeGrafter"/>
</dbReference>
<comment type="catalytic activity">
    <reaction evidence="10">
        <text>Mg(2+)(in) = Mg(2+)(out)</text>
        <dbReference type="Rhea" id="RHEA:29827"/>
        <dbReference type="ChEBI" id="CHEBI:18420"/>
    </reaction>
</comment>
<keyword evidence="9 13" id="KW-0472">Membrane</keyword>
<dbReference type="AlphaFoldDB" id="A0A2A9D0V3"/>
<keyword evidence="6" id="KW-0460">Magnesium</keyword>
<protein>
    <submittedName>
        <fullName evidence="14">Magnesium transporter</fullName>
    </submittedName>
</protein>
<sequence length="342" mass="37828">MSALRAVGRRGPATGSPPVGRVLTRTVAGPMTLSLYPDPTRERVAELGAAWDLHPVLLEDLHTGHQRPKLERHGQDLFLVVRSARYLDATEEIALEEFHLLLRPGAVAVLCQDGRWIDGTDAHAMDPEGSDPASRRIAALLADDDLLRLGPRAVAYRFLDAVVDAYLPVLRGLVVDKEQIERQVFTGDPAATERIYRLSQEVVELQQASTGLADVLEAFRDVSRQAVDGAAADGEDPLAAYLEDVADHLARVNDQVADLREALTQILTVNATIVAQRQNEDMKKISGWAAILFAPTLVAAIYGMNFDRMPELAWPWGYPFAMVGMVAFSVILYVVFRRRRWM</sequence>
<organism evidence="14 15">
    <name type="scientific">Serinibacter salmoneus</name>
    <dbReference type="NCBI Taxonomy" id="556530"/>
    <lineage>
        <taxon>Bacteria</taxon>
        <taxon>Bacillati</taxon>
        <taxon>Actinomycetota</taxon>
        <taxon>Actinomycetes</taxon>
        <taxon>Micrococcales</taxon>
        <taxon>Beutenbergiaceae</taxon>
        <taxon>Serinibacter</taxon>
    </lineage>
</organism>
<gene>
    <name evidence="14" type="ORF">ATL40_1146</name>
</gene>
<comment type="similarity">
    <text evidence="2">Belongs to the CorA metal ion transporter (MIT) (TC 1.A.35) family.</text>
</comment>
<evidence type="ECO:0000256" key="5">
    <source>
        <dbReference type="ARBA" id="ARBA00022692"/>
    </source>
</evidence>